<evidence type="ECO:0000256" key="5">
    <source>
        <dbReference type="ARBA" id="ARBA00022723"/>
    </source>
</evidence>
<organism evidence="12 13">
    <name type="scientific">Maribacter arcticus</name>
    <dbReference type="NCBI Taxonomy" id="561365"/>
    <lineage>
        <taxon>Bacteria</taxon>
        <taxon>Pseudomonadati</taxon>
        <taxon>Bacteroidota</taxon>
        <taxon>Flavobacteriia</taxon>
        <taxon>Flavobacteriales</taxon>
        <taxon>Flavobacteriaceae</taxon>
        <taxon>Maribacter</taxon>
    </lineage>
</organism>
<dbReference type="Pfam" id="PF02424">
    <property type="entry name" value="ApbE"/>
    <property type="match status" value="1"/>
</dbReference>
<dbReference type="STRING" id="561365.SAMN05660866_02245"/>
<evidence type="ECO:0000256" key="4">
    <source>
        <dbReference type="ARBA" id="ARBA00022679"/>
    </source>
</evidence>
<evidence type="ECO:0000256" key="6">
    <source>
        <dbReference type="ARBA" id="ARBA00022827"/>
    </source>
</evidence>
<reference evidence="13" key="1">
    <citation type="submission" date="2017-02" db="EMBL/GenBank/DDBJ databases">
        <authorList>
            <person name="Varghese N."/>
            <person name="Submissions S."/>
        </authorList>
    </citation>
    <scope>NUCLEOTIDE SEQUENCE [LARGE SCALE GENOMIC DNA]</scope>
    <source>
        <strain evidence="13">DSM 23546</strain>
    </source>
</reference>
<evidence type="ECO:0000256" key="7">
    <source>
        <dbReference type="ARBA" id="ARBA00022842"/>
    </source>
</evidence>
<dbReference type="Gene3D" id="3.10.520.10">
    <property type="entry name" value="ApbE-like domains"/>
    <property type="match status" value="1"/>
</dbReference>
<dbReference type="InterPro" id="IPR003374">
    <property type="entry name" value="ApbE-like_sf"/>
</dbReference>
<keyword evidence="13" id="KW-1185">Reference proteome</keyword>
<keyword evidence="5 10" id="KW-0479">Metal-binding</keyword>
<evidence type="ECO:0000256" key="11">
    <source>
        <dbReference type="PIRSR" id="PIRSR006268-2"/>
    </source>
</evidence>
<dbReference type="Proteomes" id="UP000190339">
    <property type="component" value="Unassembled WGS sequence"/>
</dbReference>
<dbReference type="AlphaFoldDB" id="A0A1T5CEI3"/>
<dbReference type="PANTHER" id="PTHR30040:SF2">
    <property type="entry name" value="FAD:PROTEIN FMN TRANSFERASE"/>
    <property type="match status" value="1"/>
</dbReference>
<sequence>MKNIVLILTLFSVGLLSAQESYKRTLKLMGSRFDITVVAKNPVEANEYIDLAVNEITRIEKLISSWDSNSQTSEINKNAGLKPIKVDVELFDLIQRSIGISKLTDGAFDISYASMDKIWKFDGSMKEMPSADSIKASVEKVGFQNIMLDKENNTVFLKLKGMKIGFGAIGKGYAADKAKDLLISKGVVSGIINASGDMNTWGKQPDGSEWKVAITNPMDKNKVFALLPISNGAVVTSGNYEKYVTFNNIRYTHIIDPRSGYPATGIISVTVFAPKAELADALATSVFVMGKEVGLNRIEQLPKVECIIIDDKGNIITSKNIEIEKS</sequence>
<dbReference type="EMBL" id="FUYL01000006">
    <property type="protein sequence ID" value="SKB57888.1"/>
    <property type="molecule type" value="Genomic_DNA"/>
</dbReference>
<dbReference type="SUPFAM" id="SSF143631">
    <property type="entry name" value="ApbE-like"/>
    <property type="match status" value="1"/>
</dbReference>
<keyword evidence="4 10" id="KW-0808">Transferase</keyword>
<feature type="binding site" evidence="11">
    <location>
        <position position="280"/>
    </location>
    <ligand>
        <name>Mg(2+)</name>
        <dbReference type="ChEBI" id="CHEBI:18420"/>
    </ligand>
</feature>
<dbReference type="PANTHER" id="PTHR30040">
    <property type="entry name" value="THIAMINE BIOSYNTHESIS LIPOPROTEIN APBE"/>
    <property type="match status" value="1"/>
</dbReference>
<evidence type="ECO:0000256" key="3">
    <source>
        <dbReference type="ARBA" id="ARBA00022630"/>
    </source>
</evidence>
<feature type="binding site" evidence="11">
    <location>
        <position position="284"/>
    </location>
    <ligand>
        <name>Mg(2+)</name>
        <dbReference type="ChEBI" id="CHEBI:18420"/>
    </ligand>
</feature>
<name>A0A1T5CEI3_9FLAO</name>
<evidence type="ECO:0000256" key="8">
    <source>
        <dbReference type="ARBA" id="ARBA00031306"/>
    </source>
</evidence>
<keyword evidence="3 10" id="KW-0285">Flavoprotein</keyword>
<keyword evidence="6 10" id="KW-0274">FAD</keyword>
<dbReference type="OrthoDB" id="9778595at2"/>
<dbReference type="EC" id="2.7.1.180" evidence="1 10"/>
<keyword evidence="7 10" id="KW-0460">Magnesium</keyword>
<evidence type="ECO:0000256" key="10">
    <source>
        <dbReference type="PIRNR" id="PIRNR006268"/>
    </source>
</evidence>
<evidence type="ECO:0000313" key="12">
    <source>
        <dbReference type="EMBL" id="SKB57888.1"/>
    </source>
</evidence>
<dbReference type="InterPro" id="IPR024932">
    <property type="entry name" value="ApbE"/>
</dbReference>
<comment type="cofactor">
    <cofactor evidence="11">
        <name>Mg(2+)</name>
        <dbReference type="ChEBI" id="CHEBI:18420"/>
    </cofactor>
    <cofactor evidence="11">
        <name>Mn(2+)</name>
        <dbReference type="ChEBI" id="CHEBI:29035"/>
    </cofactor>
    <text evidence="11">Magnesium. Can also use manganese.</text>
</comment>
<dbReference type="RefSeq" id="WP_079512694.1">
    <property type="nucleotide sequence ID" value="NZ_FUYL01000006.1"/>
</dbReference>
<accession>A0A1T5CEI3</accession>
<evidence type="ECO:0000256" key="9">
    <source>
        <dbReference type="ARBA" id="ARBA00048540"/>
    </source>
</evidence>
<comment type="catalytic activity">
    <reaction evidence="9 10">
        <text>L-threonyl-[protein] + FAD = FMN-L-threonyl-[protein] + AMP + H(+)</text>
        <dbReference type="Rhea" id="RHEA:36847"/>
        <dbReference type="Rhea" id="RHEA-COMP:11060"/>
        <dbReference type="Rhea" id="RHEA-COMP:11061"/>
        <dbReference type="ChEBI" id="CHEBI:15378"/>
        <dbReference type="ChEBI" id="CHEBI:30013"/>
        <dbReference type="ChEBI" id="CHEBI:57692"/>
        <dbReference type="ChEBI" id="CHEBI:74257"/>
        <dbReference type="ChEBI" id="CHEBI:456215"/>
        <dbReference type="EC" id="2.7.1.180"/>
    </reaction>
</comment>
<dbReference type="GO" id="GO:0016740">
    <property type="term" value="F:transferase activity"/>
    <property type="evidence" value="ECO:0007669"/>
    <property type="project" value="UniProtKB-UniRule"/>
</dbReference>
<comment type="similarity">
    <text evidence="10">Belongs to the ApbE family.</text>
</comment>
<evidence type="ECO:0000256" key="2">
    <source>
        <dbReference type="ARBA" id="ARBA00016337"/>
    </source>
</evidence>
<feature type="binding site" evidence="11">
    <location>
        <position position="168"/>
    </location>
    <ligand>
        <name>Mg(2+)</name>
        <dbReference type="ChEBI" id="CHEBI:18420"/>
    </ligand>
</feature>
<protein>
    <recommendedName>
        <fullName evidence="2 10">FAD:protein FMN transferase</fullName>
        <ecNumber evidence="1 10">2.7.1.180</ecNumber>
    </recommendedName>
    <alternativeName>
        <fullName evidence="8 10">Flavin transferase</fullName>
    </alternativeName>
</protein>
<gene>
    <name evidence="12" type="ORF">SAMN05660866_02245</name>
</gene>
<evidence type="ECO:0000313" key="13">
    <source>
        <dbReference type="Proteomes" id="UP000190339"/>
    </source>
</evidence>
<dbReference type="PIRSF" id="PIRSF006268">
    <property type="entry name" value="ApbE"/>
    <property type="match status" value="1"/>
</dbReference>
<keyword evidence="12" id="KW-0449">Lipoprotein</keyword>
<dbReference type="GO" id="GO:0046872">
    <property type="term" value="F:metal ion binding"/>
    <property type="evidence" value="ECO:0007669"/>
    <property type="project" value="UniProtKB-UniRule"/>
</dbReference>
<proteinExistence type="inferred from homology"/>
<evidence type="ECO:0000256" key="1">
    <source>
        <dbReference type="ARBA" id="ARBA00011955"/>
    </source>
</evidence>